<dbReference type="EMBL" id="JAEHOE010000053">
    <property type="protein sequence ID" value="KAG2491420.1"/>
    <property type="molecule type" value="Genomic_DNA"/>
</dbReference>
<evidence type="ECO:0000313" key="2">
    <source>
        <dbReference type="Proteomes" id="UP000612055"/>
    </source>
</evidence>
<dbReference type="Proteomes" id="UP000612055">
    <property type="component" value="Unassembled WGS sequence"/>
</dbReference>
<dbReference type="Gene3D" id="1.25.40.20">
    <property type="entry name" value="Ankyrin repeat-containing domain"/>
    <property type="match status" value="1"/>
</dbReference>
<dbReference type="InterPro" id="IPR036770">
    <property type="entry name" value="Ankyrin_rpt-contain_sf"/>
</dbReference>
<accession>A0A835Y2K7</accession>
<dbReference type="PANTHER" id="PTHR12393">
    <property type="entry name" value="SPHINGOMYELIN PHOSPHODIESTERASE RELATED"/>
    <property type="match status" value="1"/>
</dbReference>
<dbReference type="GO" id="GO:0016020">
    <property type="term" value="C:membrane"/>
    <property type="evidence" value="ECO:0007669"/>
    <property type="project" value="TreeGrafter"/>
</dbReference>
<gene>
    <name evidence="1" type="ORF">HYH03_010209</name>
</gene>
<dbReference type="GO" id="GO:0071944">
    <property type="term" value="C:cell periphery"/>
    <property type="evidence" value="ECO:0007669"/>
    <property type="project" value="TreeGrafter"/>
</dbReference>
<dbReference type="GO" id="GO:0005783">
    <property type="term" value="C:endoplasmic reticulum"/>
    <property type="evidence" value="ECO:0007669"/>
    <property type="project" value="TreeGrafter"/>
</dbReference>
<reference evidence="1" key="1">
    <citation type="journal article" date="2020" name="bioRxiv">
        <title>Comparative genomics of Chlamydomonas.</title>
        <authorList>
            <person name="Craig R.J."/>
            <person name="Hasan A.R."/>
            <person name="Ness R.W."/>
            <person name="Keightley P.D."/>
        </authorList>
    </citation>
    <scope>NUCLEOTIDE SEQUENCE</scope>
    <source>
        <strain evidence="1">CCAP 11/70</strain>
    </source>
</reference>
<organism evidence="1 2">
    <name type="scientific">Edaphochlamys debaryana</name>
    <dbReference type="NCBI Taxonomy" id="47281"/>
    <lineage>
        <taxon>Eukaryota</taxon>
        <taxon>Viridiplantae</taxon>
        <taxon>Chlorophyta</taxon>
        <taxon>core chlorophytes</taxon>
        <taxon>Chlorophyceae</taxon>
        <taxon>CS clade</taxon>
        <taxon>Chlamydomonadales</taxon>
        <taxon>Chlamydomonadales incertae sedis</taxon>
        <taxon>Edaphochlamys</taxon>
    </lineage>
</organism>
<dbReference type="GO" id="GO:0046513">
    <property type="term" value="P:ceramide biosynthetic process"/>
    <property type="evidence" value="ECO:0007669"/>
    <property type="project" value="TreeGrafter"/>
</dbReference>
<dbReference type="AlphaFoldDB" id="A0A835Y2K7"/>
<protein>
    <recommendedName>
        <fullName evidence="3">Ankyrin repeat domain-containing protein</fullName>
    </recommendedName>
</protein>
<comment type="caution">
    <text evidence="1">The sequence shown here is derived from an EMBL/GenBank/DDBJ whole genome shotgun (WGS) entry which is preliminary data.</text>
</comment>
<evidence type="ECO:0000313" key="1">
    <source>
        <dbReference type="EMBL" id="KAG2491420.1"/>
    </source>
</evidence>
<dbReference type="PANTHER" id="PTHR12393:SF6">
    <property type="entry name" value="SPHINGOMYELIN PHOSPHODIESTERASE 2"/>
    <property type="match status" value="1"/>
</dbReference>
<sequence length="582" mass="62249">MQDRPATESLVASVWDHPLVVARIATFLPPPFVSLQLRLASKEVSEQLDQYDTINVAKGMSGEDCMAALAVARSELTLSQRQLIMGAAAVYGDADALERVAEAAGCAPDHATMAVAARAGQLACCQRLVEMGCPEGGGLEAAASGGQREVCEWFLSRGAAPNAASVAAAVAAAASGGHVALMDVLYASWPNPEWADKWRVLKAVAHGCDKDTLRRVCTKLLTLPAEAGSWEARQLSELRAPAAGSPTRDWQDKLTWLQGASAAPPDSAAVCEAAARCPGAEAVARLQWLQQRGYPVTRSHAHPDCAVIQVGAISAAAASGNMEAFTRLREQGAPLPGRPVTVKLEGDANAAKSLRDVLPGLIEAGCPVYYFPTALHAAQRGDRKGLAWLVERFSSQPPPGVAPAQYPWLLKQAASAGSLQLLAWIKGWGAELNPALWEAAVRSGCEAALDWLNDNGPRQPAPQAHYADITCCSRHLTDHLLCIPIHASDVSTLRALMRLGFPITPRDSILLADWAVEAKRWSDQHAQPSVQLLQLIMEQRGMLDGDRDEARSFVARMGNSATRKALFAWLRQVWGLPPARRG</sequence>
<dbReference type="GO" id="GO:0004620">
    <property type="term" value="F:phospholipase activity"/>
    <property type="evidence" value="ECO:0007669"/>
    <property type="project" value="TreeGrafter"/>
</dbReference>
<dbReference type="SUPFAM" id="SSF48403">
    <property type="entry name" value="Ankyrin repeat"/>
    <property type="match status" value="1"/>
</dbReference>
<name>A0A835Y2K7_9CHLO</name>
<evidence type="ECO:0008006" key="3">
    <source>
        <dbReference type="Google" id="ProtNLM"/>
    </source>
</evidence>
<dbReference type="GO" id="GO:0030149">
    <property type="term" value="P:sphingolipid catabolic process"/>
    <property type="evidence" value="ECO:0007669"/>
    <property type="project" value="TreeGrafter"/>
</dbReference>
<proteinExistence type="predicted"/>
<keyword evidence="2" id="KW-1185">Reference proteome</keyword>